<dbReference type="AlphaFoldDB" id="A0A0R0B4R3"/>
<evidence type="ECO:0000313" key="1">
    <source>
        <dbReference type="EMBL" id="KRG48679.1"/>
    </source>
</evidence>
<gene>
    <name evidence="1" type="ORF">ARC23_02290</name>
</gene>
<sequence length="119" mass="13130">MSRPSSSKQIEIVSFEDVEADRDGFFTVPSLCSLHGFLAEDARFLADHYVLSRSGEWMVRLDQDVNLFAAKVDFVSEVLARLGGLTDVMARMIEDFDPGTGDPVGLNGFLLEVTKGLRS</sequence>
<dbReference type="Proteomes" id="UP000051757">
    <property type="component" value="Unassembled WGS sequence"/>
</dbReference>
<dbReference type="EMBL" id="LLXV01000055">
    <property type="protein sequence ID" value="KRG48679.1"/>
    <property type="molecule type" value="Genomic_DNA"/>
</dbReference>
<proteinExistence type="predicted"/>
<dbReference type="OrthoDB" id="6046414at2"/>
<protein>
    <submittedName>
        <fullName evidence="1">Uncharacterized protein</fullName>
    </submittedName>
</protein>
<evidence type="ECO:0000313" key="2">
    <source>
        <dbReference type="Proteomes" id="UP000051757"/>
    </source>
</evidence>
<name>A0A0R0B4R3_9GAMM</name>
<accession>A0A0R0B4R3</accession>
<reference evidence="1 2" key="1">
    <citation type="journal article" date="2016" name="Front. Microbiol.">
        <title>Genome Sequence of Type Strains of Genus Stenotrophomonas.</title>
        <authorList>
            <person name="Patil P.P."/>
            <person name="Midha S."/>
            <person name="Kumar S."/>
            <person name="Patil P.B."/>
        </authorList>
    </citation>
    <scope>NUCLEOTIDE SEQUENCE [LARGE SCALE GENOMIC DNA]</scope>
    <source>
        <strain evidence="1 2">LMG 978</strain>
    </source>
</reference>
<organism evidence="1 2">
    <name type="scientific">Stenotrophomonas beteli</name>
    <dbReference type="NCBI Taxonomy" id="3384461"/>
    <lineage>
        <taxon>Bacteria</taxon>
        <taxon>Pseudomonadati</taxon>
        <taxon>Pseudomonadota</taxon>
        <taxon>Gammaproteobacteria</taxon>
        <taxon>Lysobacterales</taxon>
        <taxon>Lysobacteraceae</taxon>
        <taxon>Stenotrophomonas</taxon>
        <taxon>Stenotrophomonas maltophilia group</taxon>
    </lineage>
</organism>
<comment type="caution">
    <text evidence="1">The sequence shown here is derived from an EMBL/GenBank/DDBJ whole genome shotgun (WGS) entry which is preliminary data.</text>
</comment>
<keyword evidence="2" id="KW-1185">Reference proteome</keyword>